<comment type="catalytic activity">
    <reaction evidence="16">
        <text>L-lysyl-L-lysine(out) = L-lysyl-L-lysine(in)</text>
        <dbReference type="Rhea" id="RHEA:79403"/>
        <dbReference type="ChEBI" id="CHEBI:229956"/>
    </reaction>
</comment>
<comment type="function">
    <text evidence="23">Lysosomal dipeptide uniporter that selectively exports lysine, arginine or histidine-containing dipeptides with a net positive charge from the lysosome lumen into the cytosol. Could play a role in a specific type of protein O-glycosylation indirectly regulating macrophages migration and tissue invasion. Also essential for liver homeostasis.</text>
</comment>
<comment type="subunit">
    <text evidence="24">Homodimer. Interacts with lysosomal protein GLMP (via lumenal domain); the interaction starts while both proteins are still in the endoplasmic reticulum and is required for stabilization of MFSD1 in lysosomes but has no direct effect on its targeting to lysosomes or transporter activity.</text>
</comment>
<evidence type="ECO:0000256" key="4">
    <source>
        <dbReference type="ARBA" id="ARBA00022692"/>
    </source>
</evidence>
<feature type="transmembrane region" description="Helical" evidence="25">
    <location>
        <begin position="341"/>
        <end position="364"/>
    </location>
</feature>
<evidence type="ECO:0000256" key="22">
    <source>
        <dbReference type="ARBA" id="ARBA00045018"/>
    </source>
</evidence>
<evidence type="ECO:0000256" key="7">
    <source>
        <dbReference type="ARBA" id="ARBA00023228"/>
    </source>
</evidence>
<evidence type="ECO:0000256" key="5">
    <source>
        <dbReference type="ARBA" id="ARBA00022989"/>
    </source>
</evidence>
<evidence type="ECO:0000256" key="2">
    <source>
        <dbReference type="ARBA" id="ARBA00008335"/>
    </source>
</evidence>
<evidence type="ECO:0000313" key="28">
    <source>
        <dbReference type="Proteomes" id="UP000279422"/>
    </source>
</evidence>
<comment type="catalytic activity">
    <reaction evidence="17">
        <text>L-arginyl-glycine(out) = L-arginyl-glycine(in)</text>
        <dbReference type="Rhea" id="RHEA:79391"/>
        <dbReference type="ChEBI" id="CHEBI:229955"/>
    </reaction>
</comment>
<comment type="catalytic activity">
    <reaction evidence="14">
        <text>L-aspartyl-L-lysine(out) = L-aspartyl-L-lysine(in)</text>
        <dbReference type="Rhea" id="RHEA:79411"/>
        <dbReference type="ChEBI" id="CHEBI:229953"/>
    </reaction>
</comment>
<evidence type="ECO:0000256" key="24">
    <source>
        <dbReference type="ARBA" id="ARBA00046376"/>
    </source>
</evidence>
<comment type="catalytic activity">
    <reaction evidence="9">
        <text>L-histidyl-glycine(out) = L-histidyl-glycine(in)</text>
        <dbReference type="Rhea" id="RHEA:79395"/>
        <dbReference type="ChEBI" id="CHEBI:229957"/>
    </reaction>
</comment>
<dbReference type="SUPFAM" id="SSF103473">
    <property type="entry name" value="MFS general substrate transporter"/>
    <property type="match status" value="1"/>
</dbReference>
<keyword evidence="4 25" id="KW-0812">Transmembrane</keyword>
<dbReference type="InterPro" id="IPR052187">
    <property type="entry name" value="MFSD1"/>
</dbReference>
<sequence length="407" mass="44127">MKGKIFRNSANLGFIILAALYFFSYFHRVSLTVISLDLIRTFHISATSLGLMSSAYFYSYAGAQLPVGMFSDVLGTRRTILMFTLLSFLGTMMFALAQDIVVATLGRALIGLGVGGIYIPTAKFISSQYHERQFAGLNGVLLAVGNAGAIFATAPLAFLVESLGWRSCFLSVGFIILGLLILSILFLRDRFPLGDKIQFGKLFKGLISSRNIWLLVLSNSCAYGALMAFQGLWAVPYLVNVYKVTRTTAGNAVMSIALGMIIGAPAIGVLSDKVSISRKNVFAGWLSVFLCMWALIALFPESLSYESLYGIFFLMGFSASSVVLVGAMVNENYPRRTFATTASFINVFVFLGVMLFQTLTGFALDIAGRVESGYSVAGYRGVFFICLTGAAIALISAAFIKRGDTRK</sequence>
<dbReference type="InterPro" id="IPR011701">
    <property type="entry name" value="MFS"/>
</dbReference>
<comment type="catalytic activity">
    <reaction evidence="12">
        <text>L-lysyl-L-alpha-amino acid(out) = L-lysyl-L-alpha-amino acid(in)</text>
        <dbReference type="Rhea" id="RHEA:79387"/>
        <dbReference type="ChEBI" id="CHEBI:229965"/>
    </reaction>
</comment>
<dbReference type="GO" id="GO:0005765">
    <property type="term" value="C:lysosomal membrane"/>
    <property type="evidence" value="ECO:0007669"/>
    <property type="project" value="UniProtKB-SubCell"/>
</dbReference>
<evidence type="ECO:0000256" key="10">
    <source>
        <dbReference type="ARBA" id="ARBA00044881"/>
    </source>
</evidence>
<keyword evidence="5 25" id="KW-1133">Transmembrane helix</keyword>
<dbReference type="GO" id="GO:0022857">
    <property type="term" value="F:transmembrane transporter activity"/>
    <property type="evidence" value="ECO:0007669"/>
    <property type="project" value="InterPro"/>
</dbReference>
<dbReference type="Proteomes" id="UP000279422">
    <property type="component" value="Unassembled WGS sequence"/>
</dbReference>
<evidence type="ECO:0000256" key="12">
    <source>
        <dbReference type="ARBA" id="ARBA00044891"/>
    </source>
</evidence>
<reference evidence="27 28" key="1">
    <citation type="submission" date="2018-06" db="EMBL/GenBank/DDBJ databases">
        <title>Extensive metabolic versatility and redundancy in microbially diverse, dynamic hydrothermal sediments.</title>
        <authorList>
            <person name="Dombrowski N."/>
            <person name="Teske A."/>
            <person name="Baker B.J."/>
        </authorList>
    </citation>
    <scope>NUCLEOTIDE SEQUENCE [LARGE SCALE GENOMIC DNA]</scope>
    <source>
        <strain evidence="27">B47_G16</strain>
    </source>
</reference>
<comment type="catalytic activity">
    <reaction evidence="10">
        <text>L-alpha-aminoacyl-L-arginine(out) = L-alpha-aminoacyl-L-arginine(in)</text>
        <dbReference type="Rhea" id="RHEA:79367"/>
        <dbReference type="ChEBI" id="CHEBI:229968"/>
    </reaction>
</comment>
<evidence type="ECO:0000256" key="3">
    <source>
        <dbReference type="ARBA" id="ARBA00022448"/>
    </source>
</evidence>
<feature type="transmembrane region" description="Helical" evidence="25">
    <location>
        <begin position="311"/>
        <end position="329"/>
    </location>
</feature>
<evidence type="ECO:0000256" key="1">
    <source>
        <dbReference type="ARBA" id="ARBA00004155"/>
    </source>
</evidence>
<feature type="transmembrane region" description="Helical" evidence="25">
    <location>
        <begin position="376"/>
        <end position="400"/>
    </location>
</feature>
<feature type="transmembrane region" description="Helical" evidence="25">
    <location>
        <begin position="252"/>
        <end position="270"/>
    </location>
</feature>
<dbReference type="PROSITE" id="PS50850">
    <property type="entry name" value="MFS"/>
    <property type="match status" value="1"/>
</dbReference>
<keyword evidence="3" id="KW-0813">Transport</keyword>
<dbReference type="AlphaFoldDB" id="A0A497E5I9"/>
<dbReference type="EMBL" id="QMPZ01000008">
    <property type="protein sequence ID" value="RLE10438.1"/>
    <property type="molecule type" value="Genomic_DNA"/>
</dbReference>
<comment type="catalytic activity">
    <reaction evidence="11">
        <text>L-alpha-aminoacyl-L-histidine(out) = L-alpha-aminoacyl-L-histidine(in)</text>
        <dbReference type="Rhea" id="RHEA:79375"/>
        <dbReference type="ChEBI" id="CHEBI:229967"/>
    </reaction>
</comment>
<dbReference type="Gene3D" id="1.20.1250.20">
    <property type="entry name" value="MFS general substrate transporter like domains"/>
    <property type="match status" value="2"/>
</dbReference>
<comment type="catalytic activity">
    <reaction evidence="18">
        <text>L-histidyl-L-alpha-amino acid(out) = L-histidyl-L-alpha-amino acid(in)</text>
        <dbReference type="Rhea" id="RHEA:79379"/>
        <dbReference type="ChEBI" id="CHEBI:229964"/>
    </reaction>
</comment>
<evidence type="ECO:0000256" key="25">
    <source>
        <dbReference type="SAM" id="Phobius"/>
    </source>
</evidence>
<evidence type="ECO:0000256" key="11">
    <source>
        <dbReference type="ARBA" id="ARBA00044884"/>
    </source>
</evidence>
<feature type="transmembrane region" description="Helical" evidence="25">
    <location>
        <begin position="212"/>
        <end position="232"/>
    </location>
</feature>
<feature type="domain" description="Major facilitator superfamily (MFS) profile" evidence="26">
    <location>
        <begin position="13"/>
        <end position="405"/>
    </location>
</feature>
<comment type="catalytic activity">
    <reaction evidence="20">
        <text>L-lysyl-glycine(out) = L-lysyl-glycine(in)</text>
        <dbReference type="Rhea" id="RHEA:79407"/>
        <dbReference type="ChEBI" id="CHEBI:191202"/>
    </reaction>
</comment>
<keyword evidence="7" id="KW-0458">Lysosome</keyword>
<protein>
    <recommendedName>
        <fullName evidence="21">Lysosomal dipeptide transporter MFSD1</fullName>
    </recommendedName>
    <alternativeName>
        <fullName evidence="22">Major facilitator superfamily domain-containing protein 1</fullName>
    </alternativeName>
</protein>
<dbReference type="InterPro" id="IPR020846">
    <property type="entry name" value="MFS_dom"/>
</dbReference>
<evidence type="ECO:0000256" key="20">
    <source>
        <dbReference type="ARBA" id="ARBA00044924"/>
    </source>
</evidence>
<feature type="transmembrane region" description="Helical" evidence="25">
    <location>
        <begin position="164"/>
        <end position="187"/>
    </location>
</feature>
<comment type="catalytic activity">
    <reaction evidence="13">
        <text>L-alpha-aminoacyl-L-lysine(out) = L-alpha-aminoacyl-L-lysine(in)</text>
        <dbReference type="Rhea" id="RHEA:79383"/>
        <dbReference type="ChEBI" id="CHEBI:229966"/>
    </reaction>
</comment>
<organism evidence="27 28">
    <name type="scientific">Aerophobetes bacterium</name>
    <dbReference type="NCBI Taxonomy" id="2030807"/>
    <lineage>
        <taxon>Bacteria</taxon>
        <taxon>Candidatus Aerophobota</taxon>
    </lineage>
</organism>
<evidence type="ECO:0000256" key="6">
    <source>
        <dbReference type="ARBA" id="ARBA00023136"/>
    </source>
</evidence>
<dbReference type="PANTHER" id="PTHR23512:SF3">
    <property type="entry name" value="MAJOR FACILITATOR SUPERFAMILY DOMAIN-CONTAINING PROTEIN 1"/>
    <property type="match status" value="1"/>
</dbReference>
<feature type="transmembrane region" description="Helical" evidence="25">
    <location>
        <begin position="9"/>
        <end position="26"/>
    </location>
</feature>
<evidence type="ECO:0000256" key="14">
    <source>
        <dbReference type="ARBA" id="ARBA00044898"/>
    </source>
</evidence>
<gene>
    <name evidence="27" type="ORF">DRJ00_01395</name>
</gene>
<comment type="subcellular location">
    <subcellularLocation>
        <location evidence="1">Lysosome membrane</location>
        <topology evidence="1">Multi-pass membrane protein</topology>
    </subcellularLocation>
</comment>
<keyword evidence="6 25" id="KW-0472">Membrane</keyword>
<evidence type="ECO:0000256" key="21">
    <source>
        <dbReference type="ARBA" id="ARBA00044985"/>
    </source>
</evidence>
<comment type="catalytic activity">
    <reaction evidence="8">
        <text>L-lysyl-L-alanine(out) = L-lysyl-L-alanine(in)</text>
        <dbReference type="Rhea" id="RHEA:79399"/>
        <dbReference type="ChEBI" id="CHEBI:229954"/>
    </reaction>
</comment>
<evidence type="ECO:0000313" key="27">
    <source>
        <dbReference type="EMBL" id="RLE10438.1"/>
    </source>
</evidence>
<evidence type="ECO:0000256" key="9">
    <source>
        <dbReference type="ARBA" id="ARBA00044878"/>
    </source>
</evidence>
<comment type="caution">
    <text evidence="27">The sequence shown here is derived from an EMBL/GenBank/DDBJ whole genome shotgun (WGS) entry which is preliminary data.</text>
</comment>
<evidence type="ECO:0000256" key="19">
    <source>
        <dbReference type="ARBA" id="ARBA00044919"/>
    </source>
</evidence>
<feature type="transmembrane region" description="Helical" evidence="25">
    <location>
        <begin position="137"/>
        <end position="158"/>
    </location>
</feature>
<dbReference type="PANTHER" id="PTHR23512">
    <property type="entry name" value="MAJOR FACILITATOR SUPERFAMILY DOMAIN-CONTAINING PROTEIN 1"/>
    <property type="match status" value="1"/>
</dbReference>
<evidence type="ECO:0000256" key="16">
    <source>
        <dbReference type="ARBA" id="ARBA00044900"/>
    </source>
</evidence>
<feature type="transmembrane region" description="Helical" evidence="25">
    <location>
        <begin position="38"/>
        <end position="58"/>
    </location>
</feature>
<comment type="catalytic activity">
    <reaction evidence="19">
        <text>L-alanyl-L-lysine(out) = L-alanyl-L-lysine(in)</text>
        <dbReference type="Rhea" id="RHEA:79415"/>
        <dbReference type="ChEBI" id="CHEBI:192470"/>
    </reaction>
</comment>
<feature type="transmembrane region" description="Helical" evidence="25">
    <location>
        <begin position="282"/>
        <end position="299"/>
    </location>
</feature>
<dbReference type="InterPro" id="IPR036259">
    <property type="entry name" value="MFS_trans_sf"/>
</dbReference>
<evidence type="ECO:0000256" key="18">
    <source>
        <dbReference type="ARBA" id="ARBA00044912"/>
    </source>
</evidence>
<evidence type="ECO:0000256" key="13">
    <source>
        <dbReference type="ARBA" id="ARBA00044893"/>
    </source>
</evidence>
<feature type="transmembrane region" description="Helical" evidence="25">
    <location>
        <begin position="79"/>
        <end position="98"/>
    </location>
</feature>
<feature type="transmembrane region" description="Helical" evidence="25">
    <location>
        <begin position="104"/>
        <end position="125"/>
    </location>
</feature>
<accession>A0A497E5I9</accession>
<evidence type="ECO:0000259" key="26">
    <source>
        <dbReference type="PROSITE" id="PS50850"/>
    </source>
</evidence>
<name>A0A497E5I9_UNCAE</name>
<dbReference type="Pfam" id="PF07690">
    <property type="entry name" value="MFS_1"/>
    <property type="match status" value="1"/>
</dbReference>
<evidence type="ECO:0000256" key="8">
    <source>
        <dbReference type="ARBA" id="ARBA00044876"/>
    </source>
</evidence>
<evidence type="ECO:0000256" key="17">
    <source>
        <dbReference type="ARBA" id="ARBA00044903"/>
    </source>
</evidence>
<evidence type="ECO:0000256" key="23">
    <source>
        <dbReference type="ARBA" id="ARBA00045709"/>
    </source>
</evidence>
<comment type="similarity">
    <text evidence="2">Belongs to the major facilitator superfamily.</text>
</comment>
<evidence type="ECO:0000256" key="15">
    <source>
        <dbReference type="ARBA" id="ARBA00044899"/>
    </source>
</evidence>
<proteinExistence type="inferred from homology"/>
<comment type="catalytic activity">
    <reaction evidence="15">
        <text>L-arginyl-L-alpha-amino acid(out) = L-arginyl-L-alpha-amino acid(in)</text>
        <dbReference type="Rhea" id="RHEA:79371"/>
        <dbReference type="ChEBI" id="CHEBI:84315"/>
    </reaction>
</comment>